<gene>
    <name evidence="5" type="ORF">IL334_004027</name>
</gene>
<dbReference type="InterPro" id="IPR000504">
    <property type="entry name" value="RRM_dom"/>
</dbReference>
<evidence type="ECO:0000256" key="1">
    <source>
        <dbReference type="ARBA" id="ARBA00022884"/>
    </source>
</evidence>
<reference evidence="5 6" key="1">
    <citation type="submission" date="2024-01" db="EMBL/GenBank/DDBJ databases">
        <title>Comparative genomics of Cryptococcus and Kwoniella reveals pathogenesis evolution and contrasting modes of karyotype evolution via chromosome fusion or intercentromeric recombination.</title>
        <authorList>
            <person name="Coelho M.A."/>
            <person name="David-Palma M."/>
            <person name="Shea T."/>
            <person name="Bowers K."/>
            <person name="McGinley-Smith S."/>
            <person name="Mohammad A.W."/>
            <person name="Gnirke A."/>
            <person name="Yurkov A.M."/>
            <person name="Nowrousian M."/>
            <person name="Sun S."/>
            <person name="Cuomo C.A."/>
            <person name="Heitman J."/>
        </authorList>
    </citation>
    <scope>NUCLEOTIDE SEQUENCE [LARGE SCALE GENOMIC DNA]</scope>
    <source>
        <strain evidence="5">CBS 11374</strain>
    </source>
</reference>
<evidence type="ECO:0000256" key="2">
    <source>
        <dbReference type="PROSITE-ProRule" id="PRU00176"/>
    </source>
</evidence>
<feature type="compositionally biased region" description="Low complexity" evidence="3">
    <location>
        <begin position="173"/>
        <end position="182"/>
    </location>
</feature>
<proteinExistence type="predicted"/>
<feature type="region of interest" description="Disordered" evidence="3">
    <location>
        <begin position="73"/>
        <end position="182"/>
    </location>
</feature>
<dbReference type="Pfam" id="PF00076">
    <property type="entry name" value="RRM_1"/>
    <property type="match status" value="1"/>
</dbReference>
<dbReference type="InterPro" id="IPR035979">
    <property type="entry name" value="RBD_domain_sf"/>
</dbReference>
<organism evidence="5 6">
    <name type="scientific">Kwoniella shivajii</name>
    <dbReference type="NCBI Taxonomy" id="564305"/>
    <lineage>
        <taxon>Eukaryota</taxon>
        <taxon>Fungi</taxon>
        <taxon>Dikarya</taxon>
        <taxon>Basidiomycota</taxon>
        <taxon>Agaricomycotina</taxon>
        <taxon>Tremellomycetes</taxon>
        <taxon>Tremellales</taxon>
        <taxon>Cryptococcaceae</taxon>
        <taxon>Kwoniella</taxon>
    </lineage>
</organism>
<dbReference type="GeneID" id="87956158"/>
<feature type="domain" description="RRM" evidence="4">
    <location>
        <begin position="574"/>
        <end position="671"/>
    </location>
</feature>
<sequence>MTIPLTPAASTSSSSSSNKDLPITPTKVHTFSPNAGKKWSPTPARPSTPTSPTFEADKKTVLKIVRLENVNESAGKAEKSQLNPKSSSFKPVTLSGNAIPDISKLSFQEAGPSTRQTEPVSRHEGPNTPNPNKKNEAPSFETPRRTTRTEAAASTPALTLSPYTPATGDYRLPVTPSTPSYVTPKSIPGKGYEEQNQKTDFHFAAAEQIHEDIGRYLMISNLPLETTENEVRDLIQSVCEFKAIIVKHIRSKGCIFVAFFDAREAMKLYDTLRTSSVALKEDGPVVHLHCMATDQAVVQTIMTRSSGWETLLADSEAIITVGVTGGIGVSVEIMGKTLSAIGELQRLVPVGHEGRRFIAEFFDTRAATQAIQLLDGQKAGQALISISYLHAPLGSAQPISNPTGYTLGSAAYIPGTFSGRALSGRSQSDESTSSDVFGPKKTAQTRSSSHFGTSITSSFIRARSNQDVFGGRDSSSIYSTAPSSSRFSTPTSLDRASVIGSQVSYETPAQLRALGRRLHEPGTVQGLMNSADMEARARQGQGLGGHWNLHDKKAVPPQNMVFPDRILSGLDHRTTVMIKDVPNKLSRQELVDILQSAVPGEFDFVYLRFDFKNCCNVRSAASGTELMDQVGYAFVNFCSIKALYEFIEAKVGKKWNMFSSEKVLQVSYADIQGKSALINKFKNSAVMGVIEAWRPQIFYSNGRMKGQPEPFPDSDNLAVRQRSAAAQLSGFSTPSSYSYGRDDQYYDYPSTHGSAYGV</sequence>
<dbReference type="InterPro" id="IPR012677">
    <property type="entry name" value="Nucleotide-bd_a/b_plait_sf"/>
</dbReference>
<feature type="compositionally biased region" description="Low complexity" evidence="3">
    <location>
        <begin position="40"/>
        <end position="53"/>
    </location>
</feature>
<name>A0ABZ1CZ70_9TREE</name>
<dbReference type="RefSeq" id="XP_062791801.1">
    <property type="nucleotide sequence ID" value="XM_062935750.1"/>
</dbReference>
<dbReference type="EMBL" id="CP141885">
    <property type="protein sequence ID" value="WRT67061.1"/>
    <property type="molecule type" value="Genomic_DNA"/>
</dbReference>
<dbReference type="PANTHER" id="PTHR23189">
    <property type="entry name" value="RNA RECOGNITION MOTIF-CONTAINING"/>
    <property type="match status" value="1"/>
</dbReference>
<dbReference type="Gene3D" id="3.30.70.330">
    <property type="match status" value="1"/>
</dbReference>
<evidence type="ECO:0000259" key="4">
    <source>
        <dbReference type="PROSITE" id="PS50102"/>
    </source>
</evidence>
<dbReference type="InterPro" id="IPR007201">
    <property type="entry name" value="Mei2-like_Rrm_C"/>
</dbReference>
<feature type="region of interest" description="Disordered" evidence="3">
    <location>
        <begin position="422"/>
        <end position="450"/>
    </location>
</feature>
<dbReference type="PROSITE" id="PS50102">
    <property type="entry name" value="RRM"/>
    <property type="match status" value="2"/>
</dbReference>
<accession>A0ABZ1CZ70</accession>
<dbReference type="Proteomes" id="UP001329825">
    <property type="component" value="Chromosome 5"/>
</dbReference>
<evidence type="ECO:0000256" key="3">
    <source>
        <dbReference type="SAM" id="MobiDB-lite"/>
    </source>
</evidence>
<feature type="compositionally biased region" description="Polar residues" evidence="3">
    <location>
        <begin position="80"/>
        <end position="96"/>
    </location>
</feature>
<keyword evidence="1 2" id="KW-0694">RNA-binding</keyword>
<dbReference type="SUPFAM" id="SSF54928">
    <property type="entry name" value="RNA-binding domain, RBD"/>
    <property type="match status" value="1"/>
</dbReference>
<protein>
    <recommendedName>
        <fullName evidence="4">RRM domain-containing protein</fullName>
    </recommendedName>
</protein>
<feature type="domain" description="RRM" evidence="4">
    <location>
        <begin position="215"/>
        <end position="293"/>
    </location>
</feature>
<feature type="region of interest" description="Disordered" evidence="3">
    <location>
        <begin position="1"/>
        <end position="59"/>
    </location>
</feature>
<evidence type="ECO:0000313" key="6">
    <source>
        <dbReference type="Proteomes" id="UP001329825"/>
    </source>
</evidence>
<dbReference type="Pfam" id="PF04059">
    <property type="entry name" value="RRM_2"/>
    <property type="match status" value="1"/>
</dbReference>
<evidence type="ECO:0000313" key="5">
    <source>
        <dbReference type="EMBL" id="WRT67061.1"/>
    </source>
</evidence>
<keyword evidence="6" id="KW-1185">Reference proteome</keyword>
<feature type="compositionally biased region" description="Polar residues" evidence="3">
    <location>
        <begin position="424"/>
        <end position="435"/>
    </location>
</feature>